<evidence type="ECO:0000256" key="2">
    <source>
        <dbReference type="ARBA" id="ARBA00004824"/>
    </source>
</evidence>
<dbReference type="Proteomes" id="UP000184038">
    <property type="component" value="Unassembled WGS sequence"/>
</dbReference>
<dbReference type="GO" id="GO:0009098">
    <property type="term" value="P:L-leucine biosynthetic process"/>
    <property type="evidence" value="ECO:0007669"/>
    <property type="project" value="UniProtKB-UniPathway"/>
</dbReference>
<dbReference type="InterPro" id="IPR033939">
    <property type="entry name" value="BCAT_family"/>
</dbReference>
<comment type="pathway">
    <text evidence="4 18">Amino-acid biosynthesis; L-leucine biosynthesis; L-leucine from 3-methyl-2-oxobutanoate: step 4/4.</text>
</comment>
<dbReference type="EC" id="2.6.1.42" evidence="17"/>
<dbReference type="SUPFAM" id="SSF56752">
    <property type="entry name" value="D-aminoacid aminotransferase-like PLP-dependent enzymes"/>
    <property type="match status" value="1"/>
</dbReference>
<dbReference type="GO" id="GO:0052655">
    <property type="term" value="F:L-valine-2-oxoglutarate transaminase activity"/>
    <property type="evidence" value="ECO:0007669"/>
    <property type="project" value="RHEA"/>
</dbReference>
<gene>
    <name evidence="19" type="ORF">SAMN02746066_00416</name>
</gene>
<organism evidence="19 20">
    <name type="scientific">Anaerosporobacter mobilis DSM 15930</name>
    <dbReference type="NCBI Taxonomy" id="1120996"/>
    <lineage>
        <taxon>Bacteria</taxon>
        <taxon>Bacillati</taxon>
        <taxon>Bacillota</taxon>
        <taxon>Clostridia</taxon>
        <taxon>Lachnospirales</taxon>
        <taxon>Lachnospiraceae</taxon>
        <taxon>Anaerosporobacter</taxon>
    </lineage>
</organism>
<dbReference type="GO" id="GO:0009099">
    <property type="term" value="P:L-valine biosynthetic process"/>
    <property type="evidence" value="ECO:0007669"/>
    <property type="project" value="UniProtKB-UniPathway"/>
</dbReference>
<dbReference type="STRING" id="1120996.SAMN02746066_00416"/>
<evidence type="ECO:0000256" key="13">
    <source>
        <dbReference type="ARBA" id="ARBA00049229"/>
    </source>
</evidence>
<dbReference type="UniPathway" id="UPA00047">
    <property type="reaction ID" value="UER00058"/>
</dbReference>
<keyword evidence="20" id="KW-1185">Reference proteome</keyword>
<evidence type="ECO:0000256" key="7">
    <source>
        <dbReference type="ARBA" id="ARBA00022605"/>
    </source>
</evidence>
<keyword evidence="10 17" id="KW-0100">Branched-chain amino acid biosynthesis</keyword>
<comment type="similarity">
    <text evidence="5 15">Belongs to the class-IV pyridoxal-phosphate-dependent aminotransferase family.</text>
</comment>
<dbReference type="NCBIfam" id="NF009897">
    <property type="entry name" value="PRK13357.1"/>
    <property type="match status" value="1"/>
</dbReference>
<feature type="modified residue" description="N6-(pyridoxal phosphate)lysine" evidence="14">
    <location>
        <position position="198"/>
    </location>
</feature>
<evidence type="ECO:0000256" key="16">
    <source>
        <dbReference type="RuleBase" id="RU004516"/>
    </source>
</evidence>
<dbReference type="NCBIfam" id="TIGR01123">
    <property type="entry name" value="ilvE_II"/>
    <property type="match status" value="1"/>
</dbReference>
<protein>
    <recommendedName>
        <fullName evidence="17">Branched-chain-amino-acid aminotransferase</fullName>
        <ecNumber evidence="17">2.6.1.42</ecNumber>
    </recommendedName>
</protein>
<name>A0A1M7F5D8_9FIRM</name>
<dbReference type="InterPro" id="IPR043131">
    <property type="entry name" value="BCAT-like_N"/>
</dbReference>
<dbReference type="UniPathway" id="UPA00049">
    <property type="reaction ID" value="UER00062"/>
</dbReference>
<comment type="catalytic activity">
    <reaction evidence="13 17">
        <text>L-leucine + 2-oxoglutarate = 4-methyl-2-oxopentanoate + L-glutamate</text>
        <dbReference type="Rhea" id="RHEA:18321"/>
        <dbReference type="ChEBI" id="CHEBI:16810"/>
        <dbReference type="ChEBI" id="CHEBI:17865"/>
        <dbReference type="ChEBI" id="CHEBI:29985"/>
        <dbReference type="ChEBI" id="CHEBI:57427"/>
        <dbReference type="EC" id="2.6.1.42"/>
    </reaction>
</comment>
<dbReference type="AlphaFoldDB" id="A0A1M7F5D8"/>
<dbReference type="UniPathway" id="UPA00048">
    <property type="reaction ID" value="UER00073"/>
</dbReference>
<dbReference type="GO" id="GO:0052656">
    <property type="term" value="F:L-isoleucine-2-oxoglutarate transaminase activity"/>
    <property type="evidence" value="ECO:0007669"/>
    <property type="project" value="RHEA"/>
</dbReference>
<evidence type="ECO:0000256" key="14">
    <source>
        <dbReference type="PIRSR" id="PIRSR006468-1"/>
    </source>
</evidence>
<evidence type="ECO:0000256" key="3">
    <source>
        <dbReference type="ARBA" id="ARBA00004931"/>
    </source>
</evidence>
<dbReference type="InterPro" id="IPR043132">
    <property type="entry name" value="BCAT-like_C"/>
</dbReference>
<dbReference type="PANTHER" id="PTHR11825:SF44">
    <property type="entry name" value="BRANCHED-CHAIN-AMINO-ACID AMINOTRANSFERASE"/>
    <property type="match status" value="1"/>
</dbReference>
<keyword evidence="7 17" id="KW-0028">Amino-acid biosynthesis</keyword>
<evidence type="ECO:0000256" key="18">
    <source>
        <dbReference type="RuleBase" id="RU004519"/>
    </source>
</evidence>
<dbReference type="EMBL" id="FRCP01000005">
    <property type="protein sequence ID" value="SHL99205.1"/>
    <property type="molecule type" value="Genomic_DNA"/>
</dbReference>
<keyword evidence="9 16" id="KW-0663">Pyridoxal phosphate</keyword>
<comment type="pathway">
    <text evidence="3 18">Amino-acid biosynthesis; L-valine biosynthesis; L-valine from pyruvate: step 4/4.</text>
</comment>
<sequence>MTMLNIRYEKTTAPKELPKEDNPLKFGTIFTDHMFIMNYETGKGWHDARIVPYAPLSLDPSAMVFHYGQEMFEGLKAYKTEDGRTLLFRPNKNIERANNTNRRICIPEIPEEDFLDAIKAVVKTDEAWIPTKPGTSLYIRPFVIATDPFLGVRPSDTYMFIIILSPVGAYYPEGLNPVKIWIEDEYVRAVKGGVGEAKTGANYVASLAAQVKAHDDGYSQVLWLDGVERKYIEEVGAMNIFFKINGTVVTPKLNGSILPGVTRNSVIELCKTWGVPVEERKISVDELYEASNNGSLEEVFGTGTAAVISPVGHLRFEDHVMQVSDGGIGELSQRIYDTITGIQLGDIEDTFNWTVEVK</sequence>
<evidence type="ECO:0000313" key="20">
    <source>
        <dbReference type="Proteomes" id="UP000184038"/>
    </source>
</evidence>
<comment type="catalytic activity">
    <reaction evidence="12 17">
        <text>L-isoleucine + 2-oxoglutarate = (S)-3-methyl-2-oxopentanoate + L-glutamate</text>
        <dbReference type="Rhea" id="RHEA:24801"/>
        <dbReference type="ChEBI" id="CHEBI:16810"/>
        <dbReference type="ChEBI" id="CHEBI:29985"/>
        <dbReference type="ChEBI" id="CHEBI:35146"/>
        <dbReference type="ChEBI" id="CHEBI:58045"/>
        <dbReference type="EC" id="2.6.1.42"/>
    </reaction>
</comment>
<dbReference type="InterPro" id="IPR036038">
    <property type="entry name" value="Aminotransferase-like"/>
</dbReference>
<dbReference type="PANTHER" id="PTHR11825">
    <property type="entry name" value="SUBGROUP IIII AMINOTRANSFERASE"/>
    <property type="match status" value="1"/>
</dbReference>
<dbReference type="InterPro" id="IPR018300">
    <property type="entry name" value="Aminotrans_IV_CS"/>
</dbReference>
<evidence type="ECO:0000256" key="12">
    <source>
        <dbReference type="ARBA" id="ARBA00048798"/>
    </source>
</evidence>
<evidence type="ECO:0000256" key="4">
    <source>
        <dbReference type="ARBA" id="ARBA00005072"/>
    </source>
</evidence>
<dbReference type="PIRSF" id="PIRSF006468">
    <property type="entry name" value="BCAT1"/>
    <property type="match status" value="1"/>
</dbReference>
<dbReference type="PROSITE" id="PS00770">
    <property type="entry name" value="AA_TRANSFER_CLASS_4"/>
    <property type="match status" value="1"/>
</dbReference>
<accession>A0A1M7F5D8</accession>
<dbReference type="Gene3D" id="3.30.470.10">
    <property type="match status" value="1"/>
</dbReference>
<dbReference type="GO" id="GO:0052654">
    <property type="term" value="F:L-leucine-2-oxoglutarate transaminase activity"/>
    <property type="evidence" value="ECO:0007669"/>
    <property type="project" value="RHEA"/>
</dbReference>
<evidence type="ECO:0000256" key="8">
    <source>
        <dbReference type="ARBA" id="ARBA00022679"/>
    </source>
</evidence>
<comment type="cofactor">
    <cofactor evidence="1 16">
        <name>pyridoxal 5'-phosphate</name>
        <dbReference type="ChEBI" id="CHEBI:597326"/>
    </cofactor>
</comment>
<evidence type="ECO:0000256" key="10">
    <source>
        <dbReference type="ARBA" id="ARBA00023304"/>
    </source>
</evidence>
<keyword evidence="6 17" id="KW-0032">Aminotransferase</keyword>
<proteinExistence type="inferred from homology"/>
<dbReference type="Gene3D" id="3.20.10.10">
    <property type="entry name" value="D-amino Acid Aminotransferase, subunit A, domain 2"/>
    <property type="match status" value="1"/>
</dbReference>
<comment type="catalytic activity">
    <reaction evidence="11 17">
        <text>L-valine + 2-oxoglutarate = 3-methyl-2-oxobutanoate + L-glutamate</text>
        <dbReference type="Rhea" id="RHEA:24813"/>
        <dbReference type="ChEBI" id="CHEBI:11851"/>
        <dbReference type="ChEBI" id="CHEBI:16810"/>
        <dbReference type="ChEBI" id="CHEBI:29985"/>
        <dbReference type="ChEBI" id="CHEBI:57762"/>
        <dbReference type="EC" id="2.6.1.42"/>
    </reaction>
</comment>
<evidence type="ECO:0000256" key="17">
    <source>
        <dbReference type="RuleBase" id="RU004517"/>
    </source>
</evidence>
<dbReference type="CDD" id="cd01557">
    <property type="entry name" value="BCAT_beta_family"/>
    <property type="match status" value="1"/>
</dbReference>
<evidence type="ECO:0000256" key="9">
    <source>
        <dbReference type="ARBA" id="ARBA00022898"/>
    </source>
</evidence>
<comment type="pathway">
    <text evidence="2 18">Amino-acid biosynthesis; L-isoleucine biosynthesis; L-isoleucine from 2-oxobutanoate: step 4/4.</text>
</comment>
<evidence type="ECO:0000313" key="19">
    <source>
        <dbReference type="EMBL" id="SHL99205.1"/>
    </source>
</evidence>
<dbReference type="Pfam" id="PF01063">
    <property type="entry name" value="Aminotran_4"/>
    <property type="match status" value="1"/>
</dbReference>
<dbReference type="GO" id="GO:0009097">
    <property type="term" value="P:isoleucine biosynthetic process"/>
    <property type="evidence" value="ECO:0007669"/>
    <property type="project" value="UniProtKB-UniPathway"/>
</dbReference>
<evidence type="ECO:0000256" key="1">
    <source>
        <dbReference type="ARBA" id="ARBA00001933"/>
    </source>
</evidence>
<dbReference type="InterPro" id="IPR005786">
    <property type="entry name" value="B_amino_transII"/>
</dbReference>
<dbReference type="InterPro" id="IPR001544">
    <property type="entry name" value="Aminotrans_IV"/>
</dbReference>
<keyword evidence="8 17" id="KW-0808">Transferase</keyword>
<evidence type="ECO:0000256" key="5">
    <source>
        <dbReference type="ARBA" id="ARBA00009320"/>
    </source>
</evidence>
<reference evidence="19 20" key="1">
    <citation type="submission" date="2016-11" db="EMBL/GenBank/DDBJ databases">
        <authorList>
            <person name="Jaros S."/>
            <person name="Januszkiewicz K."/>
            <person name="Wedrychowicz H."/>
        </authorList>
    </citation>
    <scope>NUCLEOTIDE SEQUENCE [LARGE SCALE GENOMIC DNA]</scope>
    <source>
        <strain evidence="19 20">DSM 15930</strain>
    </source>
</reference>
<evidence type="ECO:0000256" key="6">
    <source>
        <dbReference type="ARBA" id="ARBA00022576"/>
    </source>
</evidence>
<evidence type="ECO:0000256" key="15">
    <source>
        <dbReference type="RuleBase" id="RU004106"/>
    </source>
</evidence>
<evidence type="ECO:0000256" key="11">
    <source>
        <dbReference type="ARBA" id="ARBA00048212"/>
    </source>
</evidence>